<evidence type="ECO:0000259" key="12">
    <source>
        <dbReference type="PROSITE" id="PS51746"/>
    </source>
</evidence>
<dbReference type="GO" id="GO:0045926">
    <property type="term" value="P:negative regulation of growth"/>
    <property type="evidence" value="ECO:0007669"/>
    <property type="project" value="UniProtKB-ARBA"/>
</dbReference>
<dbReference type="Gene3D" id="3.60.40.10">
    <property type="entry name" value="PPM-type phosphatase domain"/>
    <property type="match status" value="1"/>
</dbReference>
<comment type="caution">
    <text evidence="13">The sequence shown here is derived from an EMBL/GenBank/DDBJ whole genome shotgun (WGS) entry which is preliminary data.</text>
</comment>
<evidence type="ECO:0000256" key="11">
    <source>
        <dbReference type="ARBA" id="ARBA00048336"/>
    </source>
</evidence>
<dbReference type="FunFam" id="3.60.40.10:FF:000038">
    <property type="entry name" value="Probable protein phosphatase 2C 34"/>
    <property type="match status" value="1"/>
</dbReference>
<dbReference type="EMBL" id="JAVIJP010000032">
    <property type="protein sequence ID" value="KAL3632231.1"/>
    <property type="molecule type" value="Genomic_DNA"/>
</dbReference>
<gene>
    <name evidence="13" type="primary">PPC67_2</name>
    <name evidence="13" type="ORF">CASFOL_025215</name>
</gene>
<dbReference type="Proteomes" id="UP001632038">
    <property type="component" value="Unassembled WGS sequence"/>
</dbReference>
<name>A0ABD3CTP7_9LAMI</name>
<evidence type="ECO:0000313" key="13">
    <source>
        <dbReference type="EMBL" id="KAL3632231.1"/>
    </source>
</evidence>
<evidence type="ECO:0000256" key="3">
    <source>
        <dbReference type="ARBA" id="ARBA00006702"/>
    </source>
</evidence>
<accession>A0ABD3CTP7</accession>
<sequence>MGHLSSMFNGLARSFSIKKTKSPNQNCDGREAVEAMAKDAKKNELILRTSGIVNIDRSNNLASVFSKRGEKGVNQDCCIVWEEFGCQEDMIFCGIFDGHGPWGHFISKNVRESMPSSLLRNWQETLAEASVNPDLDFESGKKQNRFDIWERSYTKTCAAVDRQLEQHRKIDAVNSGTTALTVVRQGDNVFVANVGDSRAVLGTTADNGSFVAVQLTIDFKPNLPQEAERITQCQGRVYCLDDEPGVHRVWLPHQDTPGLAMSRAFGDYCVKDFGLISVPEVIQRHVTSKDHFIVLATDGVWDVVSNQEAVQIVSTTPNREKSAKHLVECAARAWRRKRRGIAMDDISAIVLFFHQDASSI</sequence>
<protein>
    <recommendedName>
        <fullName evidence="4">protein-serine/threonine phosphatase</fullName>
        <ecNumber evidence="4">3.1.3.16</ecNumber>
    </recommendedName>
</protein>
<dbReference type="InterPro" id="IPR001932">
    <property type="entry name" value="PPM-type_phosphatase-like_dom"/>
</dbReference>
<dbReference type="PROSITE" id="PS51746">
    <property type="entry name" value="PPM_2"/>
    <property type="match status" value="1"/>
</dbReference>
<evidence type="ECO:0000256" key="9">
    <source>
        <dbReference type="ARBA" id="ARBA00023211"/>
    </source>
</evidence>
<evidence type="ECO:0000256" key="10">
    <source>
        <dbReference type="ARBA" id="ARBA00047761"/>
    </source>
</evidence>
<evidence type="ECO:0000256" key="1">
    <source>
        <dbReference type="ARBA" id="ARBA00001936"/>
    </source>
</evidence>
<dbReference type="SUPFAM" id="SSF81606">
    <property type="entry name" value="PP2C-like"/>
    <property type="match status" value="1"/>
</dbReference>
<evidence type="ECO:0000256" key="6">
    <source>
        <dbReference type="ARBA" id="ARBA00022801"/>
    </source>
</evidence>
<evidence type="ECO:0000313" key="14">
    <source>
        <dbReference type="Proteomes" id="UP001632038"/>
    </source>
</evidence>
<keyword evidence="8" id="KW-0904">Protein phosphatase</keyword>
<dbReference type="GO" id="GO:0009414">
    <property type="term" value="P:response to water deprivation"/>
    <property type="evidence" value="ECO:0007669"/>
    <property type="project" value="UniProtKB-ARBA"/>
</dbReference>
<dbReference type="GO" id="GO:0004722">
    <property type="term" value="F:protein serine/threonine phosphatase activity"/>
    <property type="evidence" value="ECO:0007669"/>
    <property type="project" value="UniProtKB-EC"/>
</dbReference>
<dbReference type="InterPro" id="IPR015655">
    <property type="entry name" value="PP2C"/>
</dbReference>
<organism evidence="13 14">
    <name type="scientific">Castilleja foliolosa</name>
    <dbReference type="NCBI Taxonomy" id="1961234"/>
    <lineage>
        <taxon>Eukaryota</taxon>
        <taxon>Viridiplantae</taxon>
        <taxon>Streptophyta</taxon>
        <taxon>Embryophyta</taxon>
        <taxon>Tracheophyta</taxon>
        <taxon>Spermatophyta</taxon>
        <taxon>Magnoliopsida</taxon>
        <taxon>eudicotyledons</taxon>
        <taxon>Gunneridae</taxon>
        <taxon>Pentapetalae</taxon>
        <taxon>asterids</taxon>
        <taxon>lamiids</taxon>
        <taxon>Lamiales</taxon>
        <taxon>Orobanchaceae</taxon>
        <taxon>Pedicularideae</taxon>
        <taxon>Castillejinae</taxon>
        <taxon>Castilleja</taxon>
    </lineage>
</organism>
<keyword evidence="5" id="KW-0479">Metal-binding</keyword>
<evidence type="ECO:0000256" key="4">
    <source>
        <dbReference type="ARBA" id="ARBA00013081"/>
    </source>
</evidence>
<keyword evidence="14" id="KW-1185">Reference proteome</keyword>
<evidence type="ECO:0000256" key="7">
    <source>
        <dbReference type="ARBA" id="ARBA00022842"/>
    </source>
</evidence>
<comment type="cofactor">
    <cofactor evidence="1">
        <name>Mn(2+)</name>
        <dbReference type="ChEBI" id="CHEBI:29035"/>
    </cofactor>
</comment>
<keyword evidence="9" id="KW-0464">Manganese</keyword>
<dbReference type="SMART" id="SM00332">
    <property type="entry name" value="PP2Cc"/>
    <property type="match status" value="1"/>
</dbReference>
<dbReference type="EC" id="3.1.3.16" evidence="4"/>
<keyword evidence="6" id="KW-0378">Hydrolase</keyword>
<keyword evidence="7" id="KW-0460">Magnesium</keyword>
<dbReference type="InterPro" id="IPR036457">
    <property type="entry name" value="PPM-type-like_dom_sf"/>
</dbReference>
<evidence type="ECO:0000256" key="5">
    <source>
        <dbReference type="ARBA" id="ARBA00022723"/>
    </source>
</evidence>
<comment type="catalytic activity">
    <reaction evidence="11">
        <text>O-phospho-L-threonyl-[protein] + H2O = L-threonyl-[protein] + phosphate</text>
        <dbReference type="Rhea" id="RHEA:47004"/>
        <dbReference type="Rhea" id="RHEA-COMP:11060"/>
        <dbReference type="Rhea" id="RHEA-COMP:11605"/>
        <dbReference type="ChEBI" id="CHEBI:15377"/>
        <dbReference type="ChEBI" id="CHEBI:30013"/>
        <dbReference type="ChEBI" id="CHEBI:43474"/>
        <dbReference type="ChEBI" id="CHEBI:61977"/>
        <dbReference type="EC" id="3.1.3.16"/>
    </reaction>
</comment>
<dbReference type="AlphaFoldDB" id="A0ABD3CTP7"/>
<dbReference type="Pfam" id="PF00481">
    <property type="entry name" value="PP2C"/>
    <property type="match status" value="1"/>
</dbReference>
<evidence type="ECO:0000256" key="8">
    <source>
        <dbReference type="ARBA" id="ARBA00022912"/>
    </source>
</evidence>
<dbReference type="PANTHER" id="PTHR47992">
    <property type="entry name" value="PROTEIN PHOSPHATASE"/>
    <property type="match status" value="1"/>
</dbReference>
<comment type="catalytic activity">
    <reaction evidence="10">
        <text>O-phospho-L-seryl-[protein] + H2O = L-seryl-[protein] + phosphate</text>
        <dbReference type="Rhea" id="RHEA:20629"/>
        <dbReference type="Rhea" id="RHEA-COMP:9863"/>
        <dbReference type="Rhea" id="RHEA-COMP:11604"/>
        <dbReference type="ChEBI" id="CHEBI:15377"/>
        <dbReference type="ChEBI" id="CHEBI:29999"/>
        <dbReference type="ChEBI" id="CHEBI:43474"/>
        <dbReference type="ChEBI" id="CHEBI:83421"/>
        <dbReference type="EC" id="3.1.3.16"/>
    </reaction>
</comment>
<feature type="domain" description="PPM-type phosphatase" evidence="12">
    <location>
        <begin position="61"/>
        <end position="353"/>
    </location>
</feature>
<proteinExistence type="inferred from homology"/>
<evidence type="ECO:0000256" key="2">
    <source>
        <dbReference type="ARBA" id="ARBA00001946"/>
    </source>
</evidence>
<dbReference type="CDD" id="cd00143">
    <property type="entry name" value="PP2Cc"/>
    <property type="match status" value="1"/>
</dbReference>
<comment type="similarity">
    <text evidence="3">Belongs to the PP2C family.</text>
</comment>
<reference evidence="14" key="1">
    <citation type="journal article" date="2024" name="IScience">
        <title>Strigolactones Initiate the Formation of Haustorium-like Structures in Castilleja.</title>
        <authorList>
            <person name="Buerger M."/>
            <person name="Peterson D."/>
            <person name="Chory J."/>
        </authorList>
    </citation>
    <scope>NUCLEOTIDE SEQUENCE [LARGE SCALE GENOMIC DNA]</scope>
</reference>
<comment type="cofactor">
    <cofactor evidence="2">
        <name>Mg(2+)</name>
        <dbReference type="ChEBI" id="CHEBI:18420"/>
    </cofactor>
</comment>
<dbReference type="GO" id="GO:0046872">
    <property type="term" value="F:metal ion binding"/>
    <property type="evidence" value="ECO:0007669"/>
    <property type="project" value="UniProtKB-KW"/>
</dbReference>